<reference evidence="3 5" key="2">
    <citation type="submission" date="2019-09" db="EMBL/GenBank/DDBJ databases">
        <title>Pimelobacter sp. isolated from Paulinella.</title>
        <authorList>
            <person name="Jeong S.E."/>
        </authorList>
    </citation>
    <scope>NUCLEOTIDE SEQUENCE [LARGE SCALE GENOMIC DNA]</scope>
    <source>
        <strain evidence="3 5">Pch-N</strain>
    </source>
</reference>
<gene>
    <name evidence="3" type="ORF">F9L07_16885</name>
    <name evidence="2" type="ORF">KR76_00088</name>
</gene>
<name>A0A0C5XLN0_NOCSI</name>
<organism evidence="2 4">
    <name type="scientific">Nocardioides simplex</name>
    <name type="common">Arthrobacter simplex</name>
    <dbReference type="NCBI Taxonomy" id="2045"/>
    <lineage>
        <taxon>Bacteria</taxon>
        <taxon>Bacillati</taxon>
        <taxon>Actinomycetota</taxon>
        <taxon>Actinomycetes</taxon>
        <taxon>Propionibacteriales</taxon>
        <taxon>Nocardioidaceae</taxon>
        <taxon>Pimelobacter</taxon>
    </lineage>
</organism>
<keyword evidence="1" id="KW-1133">Transmembrane helix</keyword>
<feature type="transmembrane region" description="Helical" evidence="1">
    <location>
        <begin position="17"/>
        <end position="36"/>
    </location>
</feature>
<keyword evidence="4" id="KW-1185">Reference proteome</keyword>
<dbReference type="Proteomes" id="UP000030300">
    <property type="component" value="Chromosome"/>
</dbReference>
<keyword evidence="1" id="KW-0812">Transmembrane</keyword>
<evidence type="ECO:0000313" key="2">
    <source>
        <dbReference type="EMBL" id="AJR18347.1"/>
    </source>
</evidence>
<evidence type="ECO:0000313" key="4">
    <source>
        <dbReference type="Proteomes" id="UP000030300"/>
    </source>
</evidence>
<proteinExistence type="predicted"/>
<dbReference type="OrthoDB" id="5121461at2"/>
<evidence type="ECO:0000256" key="1">
    <source>
        <dbReference type="SAM" id="Phobius"/>
    </source>
</evidence>
<sequence>MTEGAPRNERGASAVEYGLLIALIAAVIFGAVLLLGGQVGDLFDGTNTSLDNAISP</sequence>
<dbReference type="AlphaFoldDB" id="A0A0C5XLN0"/>
<evidence type="ECO:0000313" key="3">
    <source>
        <dbReference type="EMBL" id="KAB2808778.1"/>
    </source>
</evidence>
<dbReference type="EMBL" id="CP009896">
    <property type="protein sequence ID" value="AJR18347.1"/>
    <property type="molecule type" value="Genomic_DNA"/>
</dbReference>
<dbReference type="EMBL" id="WBVM01000002">
    <property type="protein sequence ID" value="KAB2808778.1"/>
    <property type="molecule type" value="Genomic_DNA"/>
</dbReference>
<reference evidence="2 4" key="1">
    <citation type="journal article" date="2015" name="Genome Announc.">
        <title>Complete Genome Sequence of Steroid-Transforming Nocardioides simplex VKM Ac-2033D.</title>
        <authorList>
            <person name="Shtratnikova V.Y."/>
            <person name="Schelkunov M.I."/>
            <person name="Pekov Y.A."/>
            <person name="Fokina V.V."/>
            <person name="Logacheva M.D."/>
            <person name="Sokolov S.L."/>
            <person name="Bragin E.Y."/>
            <person name="Ashapkin V.V."/>
            <person name="Donova M.V."/>
        </authorList>
    </citation>
    <scope>NUCLEOTIDE SEQUENCE [LARGE SCALE GENOMIC DNA]</scope>
    <source>
        <strain evidence="2 4">VKM Ac-2033D</strain>
    </source>
</reference>
<dbReference type="GeneID" id="96612581"/>
<evidence type="ECO:0000313" key="5">
    <source>
        <dbReference type="Proteomes" id="UP000449906"/>
    </source>
</evidence>
<accession>A0A0C5XLN0</accession>
<protein>
    <submittedName>
        <fullName evidence="3">Flp family type IVb pilin</fullName>
    </submittedName>
</protein>
<keyword evidence="1" id="KW-0472">Membrane</keyword>
<dbReference type="Proteomes" id="UP000449906">
    <property type="component" value="Unassembled WGS sequence"/>
</dbReference>
<dbReference type="KEGG" id="psim:KR76_00088"/>
<dbReference type="InterPro" id="IPR007047">
    <property type="entry name" value="Flp_Fap"/>
</dbReference>
<dbReference type="STRING" id="2045.KR76_00088"/>
<dbReference type="RefSeq" id="WP_082003632.1">
    <property type="nucleotide sequence ID" value="NZ_BJMC01000008.1"/>
</dbReference>
<dbReference type="Pfam" id="PF04964">
    <property type="entry name" value="Flp_Fap"/>
    <property type="match status" value="1"/>
</dbReference>
<dbReference type="HOGENOM" id="CLU_171854_5_1_11"/>